<keyword evidence="3" id="KW-1185">Reference proteome</keyword>
<reference evidence="2 3" key="1">
    <citation type="submission" date="2019-09" db="EMBL/GenBank/DDBJ databases">
        <title>A chromosome-level genome assembly of the Chinese tupelo Nyssa sinensis.</title>
        <authorList>
            <person name="Yang X."/>
            <person name="Kang M."/>
            <person name="Yang Y."/>
            <person name="Xiong H."/>
            <person name="Wang M."/>
            <person name="Zhang Z."/>
            <person name="Wang Z."/>
            <person name="Wu H."/>
            <person name="Ma T."/>
            <person name="Liu J."/>
            <person name="Xi Z."/>
        </authorList>
    </citation>
    <scope>NUCLEOTIDE SEQUENCE [LARGE SCALE GENOMIC DNA]</scope>
    <source>
        <strain evidence="2">J267</strain>
        <tissue evidence="2">Leaf</tissue>
    </source>
</reference>
<accession>A0A5J4ZWY1</accession>
<evidence type="ECO:0000256" key="1">
    <source>
        <dbReference type="SAM" id="MobiDB-lite"/>
    </source>
</evidence>
<protein>
    <submittedName>
        <fullName evidence="2">Uncharacterized protein</fullName>
    </submittedName>
</protein>
<gene>
    <name evidence="2" type="ORF">F0562_013235</name>
</gene>
<evidence type="ECO:0000313" key="3">
    <source>
        <dbReference type="Proteomes" id="UP000325577"/>
    </source>
</evidence>
<dbReference type="AlphaFoldDB" id="A0A5J4ZWY1"/>
<feature type="region of interest" description="Disordered" evidence="1">
    <location>
        <begin position="61"/>
        <end position="82"/>
    </location>
</feature>
<sequence>MDDSPITTANLNTHPDGVSDPQTPYSNGSLFHIQSKFHLAKNPFTGFSNGSKDFRLKTLNPSLEPQKHGSNRDLVAPVGKKPDRSDFLDNELDRELSSGIVFRRIRDGDFRGQGRTSRPGLTRCFLNYGTFQRSALCRCHRDEFIARLDDLSMNYCSQYNCSDPRLRICSSGEKFRAGSIRETQATTSALSPSSVVSDSIATYPDRDLIKQIRSHEVAIVELRNIFSSRAVYQKNGNLFSHTTIQKTTTATALLKEVQLTLLPSMAAPSSLVHQITG</sequence>
<dbReference type="Proteomes" id="UP000325577">
    <property type="component" value="Linkage Group LG5"/>
</dbReference>
<organism evidence="2 3">
    <name type="scientific">Nyssa sinensis</name>
    <dbReference type="NCBI Taxonomy" id="561372"/>
    <lineage>
        <taxon>Eukaryota</taxon>
        <taxon>Viridiplantae</taxon>
        <taxon>Streptophyta</taxon>
        <taxon>Embryophyta</taxon>
        <taxon>Tracheophyta</taxon>
        <taxon>Spermatophyta</taxon>
        <taxon>Magnoliopsida</taxon>
        <taxon>eudicotyledons</taxon>
        <taxon>Gunneridae</taxon>
        <taxon>Pentapetalae</taxon>
        <taxon>asterids</taxon>
        <taxon>Cornales</taxon>
        <taxon>Nyssaceae</taxon>
        <taxon>Nyssa</taxon>
    </lineage>
</organism>
<evidence type="ECO:0000313" key="2">
    <source>
        <dbReference type="EMBL" id="KAA8522404.1"/>
    </source>
</evidence>
<feature type="compositionally biased region" description="Polar residues" evidence="1">
    <location>
        <begin position="1"/>
        <end position="13"/>
    </location>
</feature>
<name>A0A5J4ZWY1_9ASTE</name>
<dbReference type="EMBL" id="CM018048">
    <property type="protein sequence ID" value="KAA8522404.1"/>
    <property type="molecule type" value="Genomic_DNA"/>
</dbReference>
<dbReference type="OrthoDB" id="1749693at2759"/>
<feature type="region of interest" description="Disordered" evidence="1">
    <location>
        <begin position="1"/>
        <end position="26"/>
    </location>
</feature>
<proteinExistence type="predicted"/>